<dbReference type="GO" id="GO:0000228">
    <property type="term" value="C:nuclear chromosome"/>
    <property type="evidence" value="ECO:0007669"/>
    <property type="project" value="InterPro"/>
</dbReference>
<dbReference type="PANTHER" id="PTHR10019">
    <property type="entry name" value="SNF5"/>
    <property type="match status" value="1"/>
</dbReference>
<feature type="compositionally biased region" description="Low complexity" evidence="6">
    <location>
        <begin position="1597"/>
        <end position="1613"/>
    </location>
</feature>
<feature type="region of interest" description="Disordered" evidence="6">
    <location>
        <begin position="1466"/>
        <end position="1687"/>
    </location>
</feature>
<dbReference type="Pfam" id="PF04855">
    <property type="entry name" value="SNF5"/>
    <property type="match status" value="1"/>
</dbReference>
<feature type="compositionally biased region" description="Low complexity" evidence="6">
    <location>
        <begin position="26"/>
        <end position="52"/>
    </location>
</feature>
<feature type="region of interest" description="Disordered" evidence="6">
    <location>
        <begin position="713"/>
        <end position="883"/>
    </location>
</feature>
<feature type="compositionally biased region" description="Low complexity" evidence="6">
    <location>
        <begin position="504"/>
        <end position="561"/>
    </location>
</feature>
<feature type="compositionally biased region" description="Low complexity" evidence="6">
    <location>
        <begin position="383"/>
        <end position="400"/>
    </location>
</feature>
<accession>A0AAW0YWX0</accession>
<name>A0AAW0YWX0_9TREE</name>
<comment type="caution">
    <text evidence="7">The sequence shown here is derived from an EMBL/GenBank/DDBJ whole genome shotgun (WGS) entry which is preliminary data.</text>
</comment>
<feature type="region of interest" description="Disordered" evidence="6">
    <location>
        <begin position="1435"/>
        <end position="1454"/>
    </location>
</feature>
<feature type="compositionally biased region" description="Polar residues" evidence="6">
    <location>
        <begin position="53"/>
        <end position="66"/>
    </location>
</feature>
<feature type="compositionally biased region" description="Polar residues" evidence="6">
    <location>
        <begin position="728"/>
        <end position="737"/>
    </location>
</feature>
<feature type="compositionally biased region" description="Low complexity" evidence="6">
    <location>
        <begin position="451"/>
        <end position="465"/>
    </location>
</feature>
<dbReference type="RefSeq" id="XP_066801791.1">
    <property type="nucleotide sequence ID" value="XM_066947377.1"/>
</dbReference>
<evidence type="ECO:0000256" key="3">
    <source>
        <dbReference type="ARBA" id="ARBA00023015"/>
    </source>
</evidence>
<feature type="compositionally biased region" description="Polar residues" evidence="6">
    <location>
        <begin position="1501"/>
        <end position="1511"/>
    </location>
</feature>
<evidence type="ECO:0000256" key="2">
    <source>
        <dbReference type="ARBA" id="ARBA00010239"/>
    </source>
</evidence>
<feature type="compositionally biased region" description="Low complexity" evidence="6">
    <location>
        <begin position="747"/>
        <end position="792"/>
    </location>
</feature>
<gene>
    <name evidence="7" type="ORF">IAR55_004278</name>
</gene>
<feature type="compositionally biased region" description="Low complexity" evidence="6">
    <location>
        <begin position="159"/>
        <end position="196"/>
    </location>
</feature>
<keyword evidence="3" id="KW-0805">Transcription regulation</keyword>
<protein>
    <submittedName>
        <fullName evidence="7">Uncharacterized protein</fullName>
    </submittedName>
</protein>
<feature type="compositionally biased region" description="Polar residues" evidence="6">
    <location>
        <begin position="475"/>
        <end position="489"/>
    </location>
</feature>
<feature type="compositionally biased region" description="Low complexity" evidence="6">
    <location>
        <begin position="127"/>
        <end position="146"/>
    </location>
</feature>
<feature type="compositionally biased region" description="Basic and acidic residues" evidence="6">
    <location>
        <begin position="1538"/>
        <end position="1556"/>
    </location>
</feature>
<feature type="region of interest" description="Disordered" evidence="6">
    <location>
        <begin position="305"/>
        <end position="490"/>
    </location>
</feature>
<feature type="region of interest" description="Disordered" evidence="6">
    <location>
        <begin position="1"/>
        <end position="66"/>
    </location>
</feature>
<evidence type="ECO:0000313" key="7">
    <source>
        <dbReference type="EMBL" id="KAK8850360.1"/>
    </source>
</evidence>
<feature type="compositionally biased region" description="Polar residues" evidence="6">
    <location>
        <begin position="1"/>
        <end position="25"/>
    </location>
</feature>
<organism evidence="7 8">
    <name type="scientific">Kwoniella newhampshirensis</name>
    <dbReference type="NCBI Taxonomy" id="1651941"/>
    <lineage>
        <taxon>Eukaryota</taxon>
        <taxon>Fungi</taxon>
        <taxon>Dikarya</taxon>
        <taxon>Basidiomycota</taxon>
        <taxon>Agaricomycotina</taxon>
        <taxon>Tremellomycetes</taxon>
        <taxon>Tremellales</taxon>
        <taxon>Cryptococcaceae</taxon>
        <taxon>Kwoniella</taxon>
    </lineage>
</organism>
<feature type="compositionally biased region" description="Gly residues" evidence="6">
    <location>
        <begin position="1665"/>
        <end position="1683"/>
    </location>
</feature>
<sequence>MNFLAQNEQQQFMQGMDLSTASSITGSSDGQGDPGPSSLAQQQQQQQENQNQGFRPQYQQPSGVTPQQMAMLQQFSQAAQAQGGQGRQLTPQQMAMAMASMQAQASAQGGNVNPQALMAAMRIGQQQGLQGLQGQPQQQQQGQQQQRPPVAPGTPMNPGQMNQFQGTNQQQQHPNPAQVAFQQQRIQQLMQQQGLQARSNSGSPMRPPQQQLQQQHGSMAPPPVPSGGQQHPQAGNFAPIQTPGQNPSGAGFVPQQIQLNPAQQQLFMSQRNTLFQNPQFLALPPQQQQQYLANQQHSFLRMIAAQSAQQQQQQQQQDQEQTPSASQQPPTPGRPGSSQGVGGQTAPSPNIPRQSTPSQVGTPQSMSVHTPQHPLSSLPQHMAPARPASAASQRAPSPQQGGQGMSGSPVAMQLTGTPPHTGPGMYGQNPPLNGNAPSPTLSVHSHHSHHQTTPQPQPIQQTPSTASPMLGRAPTPSQAHSGSLQNGQPMQAVGLNGQQIAMFQQQQQHQMHQQQMQHQQQQQQQHQQQHQQQQTQYPSQTLQTLDQSQQSLPQLSQPPSQMFQTGQVDASAQATSQSGPSAQALVPGMQTYTPQQQQQMAAGMSFISQAAQAHQPAQAGATNIRPGMIPRPPNPIQMPNINTSDFPFDPRLLPHVQHSNDPRWRQTMQAQNPQFMAAVQHAASILPATKPEVIHRMNLVLQHTAKIQAAGAIRPPVPPESGGHVSPQVLQQHLSNTGGPGFSPTAQQGQQSQHMNPQHQQRMWAAQQAQAQAQAQGQARGSPISASTSSPAIRPPPPHLPPASNMPGSPSSQPQNVPLARRSSVSGKDKSGRDKTPAQASMPPPNFIPSHGPPPSRPPPHLAPNHIPAPPLASTPHMPPPHGLPVKEWESVLRLDLPITKIAPLPINDIDEFNDPTFNGQLPAMTETEKQQVKSWLEKDVSYVEFEKQQTQKNIEKMKKWARENDKGTPWWMLRKGEPGMMPPQRLRILWPADKDRMRAQRTHKGRKQVKFSQADLKSMADVEDHLVPVRLELEHDHHKIKDTFMWNCSDTVVTPELFAQTLCDDFGVPHVHFAPKIVAAINERVREYQDQVLPMVGQRAPEDTCGKLDPDGDAQTMALIEVFRRVREGSGVEEEIKTDPGDQLDDNVKIVTFEVDCLKEEDRDSGVVQVEKAMTVEEATAMLPSSDALEELRILIKVDIIIGTQNLTDSFEWDLNSAVTPEEFAASYITELGLSLEFATALAHDIHEQILVHKRSLFLVGHTFGSGLILDDEVRSAFLPPVTNTLRREDIAMASFTPIFNELRDDQLALLEAQREKEAKRKKRGGRPRRGVVLPEREPLKTQRTLLNNHGANGLPAFTAIAESALPPKDALPVSRRRGAAIAAEANINLLAQDLPLQAPPSPAYVNISAKGKRIGRPPKHLSRASPASFRENSLVNGDHHASHNGPLLHSLPPAFKRSLREDSTDDISMGHANGALASPAPSASRKRGVHSRIPDSPTEDTLASLSSKKQQMKVETDTSANVPPSLGAGAGTKRKSSAEAEGQERPVKNIKEQHPSSQRLRLHFGTEKSTSRSRSSTSRSASPVKPITAVEGKSKNSQGSNSGSGSASDSGSGSGTDDDSDSTFASSSRGRGTRGRTDGRRKEGSGGARLQTPARSSVAPPGLGLGKSPGGVGVSPSSGGGRKIELPPWVSNALATMRAKYPRDLISVVQKPRPADQPDATVEWRAKCLDCPGRIYSLGPGETLNNFEVHLKNRGHIANRLTREGKTS</sequence>
<dbReference type="InterPro" id="IPR006939">
    <property type="entry name" value="SNF5"/>
</dbReference>
<keyword evidence="4" id="KW-0804">Transcription</keyword>
<evidence type="ECO:0000256" key="4">
    <source>
        <dbReference type="ARBA" id="ARBA00023163"/>
    </source>
</evidence>
<feature type="compositionally biased region" description="Polar residues" evidence="6">
    <location>
        <begin position="562"/>
        <end position="581"/>
    </location>
</feature>
<dbReference type="Proteomes" id="UP001388673">
    <property type="component" value="Unassembled WGS sequence"/>
</dbReference>
<dbReference type="KEGG" id="kne:92181536"/>
<dbReference type="GeneID" id="92181536"/>
<reference evidence="7 8" key="1">
    <citation type="journal article" date="2024" name="bioRxiv">
        <title>Comparative genomics of Cryptococcus and Kwoniella reveals pathogenesis evolution and contrasting karyotype dynamics via intercentromeric recombination or chromosome fusion.</title>
        <authorList>
            <person name="Coelho M.A."/>
            <person name="David-Palma M."/>
            <person name="Shea T."/>
            <person name="Bowers K."/>
            <person name="McGinley-Smith S."/>
            <person name="Mohammad A.W."/>
            <person name="Gnirke A."/>
            <person name="Yurkov A.M."/>
            <person name="Nowrousian M."/>
            <person name="Sun S."/>
            <person name="Cuomo C.A."/>
            <person name="Heitman J."/>
        </authorList>
    </citation>
    <scope>NUCLEOTIDE SEQUENCE [LARGE SCALE GENOMIC DNA]</scope>
    <source>
        <strain evidence="7 8">CBS 13917</strain>
    </source>
</reference>
<feature type="compositionally biased region" description="Basic and acidic residues" evidence="6">
    <location>
        <begin position="1637"/>
        <end position="1646"/>
    </location>
</feature>
<feature type="compositionally biased region" description="Pro residues" evidence="6">
    <location>
        <begin position="842"/>
        <end position="883"/>
    </location>
</feature>
<proteinExistence type="inferred from homology"/>
<feature type="compositionally biased region" description="Low complexity" evidence="6">
    <location>
        <begin position="305"/>
        <end position="328"/>
    </location>
</feature>
<comment type="similarity">
    <text evidence="2">Belongs to the SNF5 family.</text>
</comment>
<keyword evidence="5" id="KW-0539">Nucleus</keyword>
<feature type="region of interest" description="Disordered" evidence="6">
    <location>
        <begin position="503"/>
        <end position="583"/>
    </location>
</feature>
<feature type="region of interest" description="Disordered" evidence="6">
    <location>
        <begin position="127"/>
        <end position="253"/>
    </location>
</feature>
<feature type="compositionally biased region" description="Low complexity" evidence="6">
    <location>
        <begin position="1574"/>
        <end position="1584"/>
    </location>
</feature>
<feature type="compositionally biased region" description="Basic and acidic residues" evidence="6">
    <location>
        <begin position="827"/>
        <end position="836"/>
    </location>
</feature>
<feature type="compositionally biased region" description="Polar residues" evidence="6">
    <location>
        <begin position="345"/>
        <end position="379"/>
    </location>
</feature>
<evidence type="ECO:0000256" key="6">
    <source>
        <dbReference type="SAM" id="MobiDB-lite"/>
    </source>
</evidence>
<keyword evidence="8" id="KW-1185">Reference proteome</keyword>
<comment type="subcellular location">
    <subcellularLocation>
        <location evidence="1">Nucleus</location>
    </subcellularLocation>
</comment>
<dbReference type="EMBL" id="JBCAWK010000008">
    <property type="protein sequence ID" value="KAK8850360.1"/>
    <property type="molecule type" value="Genomic_DNA"/>
</dbReference>
<dbReference type="GO" id="GO:0006338">
    <property type="term" value="P:chromatin remodeling"/>
    <property type="evidence" value="ECO:0007669"/>
    <property type="project" value="InterPro"/>
</dbReference>
<evidence type="ECO:0000313" key="8">
    <source>
        <dbReference type="Proteomes" id="UP001388673"/>
    </source>
</evidence>
<evidence type="ECO:0000256" key="1">
    <source>
        <dbReference type="ARBA" id="ARBA00004123"/>
    </source>
</evidence>
<evidence type="ECO:0000256" key="5">
    <source>
        <dbReference type="ARBA" id="ARBA00023242"/>
    </source>
</evidence>